<accession>A0A316Z5T8</accession>
<dbReference type="Proteomes" id="UP000245946">
    <property type="component" value="Unassembled WGS sequence"/>
</dbReference>
<dbReference type="EMBL" id="KZ819300">
    <property type="protein sequence ID" value="PWN96322.1"/>
    <property type="molecule type" value="Genomic_DNA"/>
</dbReference>
<sequence length="330" mass="35164">MNTLDDAKAAESSAQSLSRMPWLTKSPPGKGSPLIKDPPAVKAPLPVKATTFYHASDSAANRRSNAHVDQPQYRNASGSAAATRRANAEPIEISDDEHEAAPIASASSSKPQATAGARREMSASDGAASAQARLASEISTAPSIEAVKPKAKTVNPTLQDADGHDDPLDFLVAVSPRPAGIAARLQSKTKQTAAASSALGVPAQRTLQSPKPGASASKVANVSIKDKRHFTVPILRWLVGDVGKVTRDQLPRLQCRPDRLEIEWRTQNDQKAVITILAGHLATIEYGGPASPFLMLNLDHASKANHELRQHFLEWDESAFRSRLGARGHS</sequence>
<protein>
    <submittedName>
        <fullName evidence="2">Uncharacterized protein</fullName>
    </submittedName>
</protein>
<evidence type="ECO:0000256" key="1">
    <source>
        <dbReference type="SAM" id="MobiDB-lite"/>
    </source>
</evidence>
<feature type="compositionally biased region" description="Low complexity" evidence="1">
    <location>
        <begin position="54"/>
        <end position="63"/>
    </location>
</feature>
<dbReference type="AlphaFoldDB" id="A0A316Z5T8"/>
<proteinExistence type="predicted"/>
<evidence type="ECO:0000313" key="2">
    <source>
        <dbReference type="EMBL" id="PWN96322.1"/>
    </source>
</evidence>
<gene>
    <name evidence="2" type="ORF">FA09DRAFT_100140</name>
</gene>
<feature type="region of interest" description="Disordered" evidence="1">
    <location>
        <begin position="1"/>
        <end position="42"/>
    </location>
</feature>
<organism evidence="2 3">
    <name type="scientific">Tilletiopsis washingtonensis</name>
    <dbReference type="NCBI Taxonomy" id="58919"/>
    <lineage>
        <taxon>Eukaryota</taxon>
        <taxon>Fungi</taxon>
        <taxon>Dikarya</taxon>
        <taxon>Basidiomycota</taxon>
        <taxon>Ustilaginomycotina</taxon>
        <taxon>Exobasidiomycetes</taxon>
        <taxon>Entylomatales</taxon>
        <taxon>Entylomatales incertae sedis</taxon>
        <taxon>Tilletiopsis</taxon>
    </lineage>
</organism>
<keyword evidence="3" id="KW-1185">Reference proteome</keyword>
<dbReference type="GeneID" id="37266476"/>
<name>A0A316Z5T8_9BASI</name>
<feature type="region of interest" description="Disordered" evidence="1">
    <location>
        <begin position="54"/>
        <end position="134"/>
    </location>
</feature>
<dbReference type="RefSeq" id="XP_025596601.1">
    <property type="nucleotide sequence ID" value="XM_025738930.1"/>
</dbReference>
<reference evidence="2 3" key="1">
    <citation type="journal article" date="2018" name="Mol. Biol. Evol.">
        <title>Broad Genomic Sampling Reveals a Smut Pathogenic Ancestry of the Fungal Clade Ustilaginomycotina.</title>
        <authorList>
            <person name="Kijpornyongpan T."/>
            <person name="Mondo S.J."/>
            <person name="Barry K."/>
            <person name="Sandor L."/>
            <person name="Lee J."/>
            <person name="Lipzen A."/>
            <person name="Pangilinan J."/>
            <person name="LaButti K."/>
            <person name="Hainaut M."/>
            <person name="Henrissat B."/>
            <person name="Grigoriev I.V."/>
            <person name="Spatafora J.W."/>
            <person name="Aime M.C."/>
        </authorList>
    </citation>
    <scope>NUCLEOTIDE SEQUENCE [LARGE SCALE GENOMIC DNA]</scope>
    <source>
        <strain evidence="2 3">MCA 4186</strain>
    </source>
</reference>
<evidence type="ECO:0000313" key="3">
    <source>
        <dbReference type="Proteomes" id="UP000245946"/>
    </source>
</evidence>